<dbReference type="Proteomes" id="UP000460318">
    <property type="component" value="Unassembled WGS sequence"/>
</dbReference>
<reference evidence="1 2" key="1">
    <citation type="submission" date="2019-12" db="EMBL/GenBank/DDBJ databases">
        <title>Paenibacillus sp. nov., an endophytic bacterium isolated from the stem of Dendrobium.</title>
        <authorList>
            <person name="Zhao R."/>
        </authorList>
    </citation>
    <scope>NUCLEOTIDE SEQUENCE [LARGE SCALE GENOMIC DNA]</scope>
    <source>
        <strain evidence="1 2">HJL G12</strain>
    </source>
</reference>
<dbReference type="AlphaFoldDB" id="A0A7X3IK51"/>
<proteinExistence type="predicted"/>
<dbReference type="EMBL" id="WUBI01000002">
    <property type="protein sequence ID" value="MWV44836.1"/>
    <property type="molecule type" value="Genomic_DNA"/>
</dbReference>
<protein>
    <submittedName>
        <fullName evidence="1">Uncharacterized protein</fullName>
    </submittedName>
</protein>
<accession>A0A7X3IK51</accession>
<sequence length="73" mass="8611">MLTNDQIATKITNLMWGNYEIESAGFAVQLFMEHLLLEDKQESWTRDEMYQLIKEKLRELDKVKGTIFENATV</sequence>
<organism evidence="1 2">
    <name type="scientific">Paenibacillus dendrobii</name>
    <dbReference type="NCBI Taxonomy" id="2691084"/>
    <lineage>
        <taxon>Bacteria</taxon>
        <taxon>Bacillati</taxon>
        <taxon>Bacillota</taxon>
        <taxon>Bacilli</taxon>
        <taxon>Bacillales</taxon>
        <taxon>Paenibacillaceae</taxon>
        <taxon>Paenibacillus</taxon>
    </lineage>
</organism>
<evidence type="ECO:0000313" key="2">
    <source>
        <dbReference type="Proteomes" id="UP000460318"/>
    </source>
</evidence>
<evidence type="ECO:0000313" key="1">
    <source>
        <dbReference type="EMBL" id="MWV44836.1"/>
    </source>
</evidence>
<keyword evidence="2" id="KW-1185">Reference proteome</keyword>
<name>A0A7X3IK51_9BACL</name>
<dbReference type="RefSeq" id="WP_160498448.1">
    <property type="nucleotide sequence ID" value="NZ_WUBI01000002.1"/>
</dbReference>
<comment type="caution">
    <text evidence="1">The sequence shown here is derived from an EMBL/GenBank/DDBJ whole genome shotgun (WGS) entry which is preliminary data.</text>
</comment>
<gene>
    <name evidence="1" type="ORF">GRF59_14540</name>
</gene>